<dbReference type="Gene3D" id="3.90.220.20">
    <property type="entry name" value="DNA methylase specificity domains"/>
    <property type="match status" value="1"/>
</dbReference>
<dbReference type="GO" id="GO:0009307">
    <property type="term" value="P:DNA restriction-modification system"/>
    <property type="evidence" value="ECO:0007669"/>
    <property type="project" value="UniProtKB-KW"/>
</dbReference>
<evidence type="ECO:0008006" key="5">
    <source>
        <dbReference type="Google" id="ProtNLM"/>
    </source>
</evidence>
<protein>
    <recommendedName>
        <fullName evidence="5">Type I restriction modification DNA specificity domain-containing protein</fullName>
    </recommendedName>
</protein>
<evidence type="ECO:0000256" key="2">
    <source>
        <dbReference type="ARBA" id="ARBA00023125"/>
    </source>
</evidence>
<keyword evidence="4" id="KW-1185">Reference proteome</keyword>
<dbReference type="Proteomes" id="UP000046155">
    <property type="component" value="Unassembled WGS sequence"/>
</dbReference>
<gene>
    <name evidence="3" type="ORF">SSCH_2010002</name>
</gene>
<dbReference type="OrthoDB" id="9811611at2"/>
<dbReference type="EMBL" id="CDRZ01000115">
    <property type="protein sequence ID" value="CEO88534.1"/>
    <property type="molecule type" value="Genomic_DNA"/>
</dbReference>
<dbReference type="RefSeq" id="WP_052835382.1">
    <property type="nucleotide sequence ID" value="NZ_CDRZ01000115.1"/>
</dbReference>
<name>A0A0B7MD92_9FIRM</name>
<keyword evidence="1" id="KW-0680">Restriction system</keyword>
<dbReference type="GO" id="GO:0003677">
    <property type="term" value="F:DNA binding"/>
    <property type="evidence" value="ECO:0007669"/>
    <property type="project" value="UniProtKB-KW"/>
</dbReference>
<proteinExistence type="predicted"/>
<sequence>MAWGDTGTLEDKRIKNNNRLYNGNAFPIEYQGNDFGEIPFYKVSDINKAEIFVSESNNYVSRELVNNNRWTIIPSNCILFAKIGEALKEKPSENKQKGLFDR</sequence>
<dbReference type="AlphaFoldDB" id="A0A0B7MD92"/>
<evidence type="ECO:0000313" key="4">
    <source>
        <dbReference type="Proteomes" id="UP000046155"/>
    </source>
</evidence>
<keyword evidence="2" id="KW-0238">DNA-binding</keyword>
<dbReference type="SUPFAM" id="SSF116734">
    <property type="entry name" value="DNA methylase specificity domain"/>
    <property type="match status" value="1"/>
</dbReference>
<evidence type="ECO:0000313" key="3">
    <source>
        <dbReference type="EMBL" id="CEO88534.1"/>
    </source>
</evidence>
<evidence type="ECO:0000256" key="1">
    <source>
        <dbReference type="ARBA" id="ARBA00022747"/>
    </source>
</evidence>
<accession>A0A0B7MD92</accession>
<dbReference type="InterPro" id="IPR044946">
    <property type="entry name" value="Restrct_endonuc_typeI_TRD_sf"/>
</dbReference>
<organism evidence="3 4">
    <name type="scientific">Syntrophaceticus schinkii</name>
    <dbReference type="NCBI Taxonomy" id="499207"/>
    <lineage>
        <taxon>Bacteria</taxon>
        <taxon>Bacillati</taxon>
        <taxon>Bacillota</taxon>
        <taxon>Clostridia</taxon>
        <taxon>Thermoanaerobacterales</taxon>
        <taxon>Thermoanaerobacterales Family III. Incertae Sedis</taxon>
        <taxon>Syntrophaceticus</taxon>
    </lineage>
</organism>
<reference evidence="4" key="1">
    <citation type="submission" date="2015-01" db="EMBL/GenBank/DDBJ databases">
        <authorList>
            <person name="Manzoor Shahid"/>
            <person name="Zubair Saima"/>
        </authorList>
    </citation>
    <scope>NUCLEOTIDE SEQUENCE [LARGE SCALE GENOMIC DNA]</scope>
    <source>
        <strain evidence="4">Sp3</strain>
    </source>
</reference>